<dbReference type="Gene3D" id="3.20.20.70">
    <property type="entry name" value="Aldolase class I"/>
    <property type="match status" value="1"/>
</dbReference>
<name>A0A417YPP7_9BACI</name>
<evidence type="ECO:0000256" key="5">
    <source>
        <dbReference type="RuleBase" id="RU003523"/>
    </source>
</evidence>
<keyword evidence="2 5" id="KW-0808">Transferase</keyword>
<gene>
    <name evidence="7" type="ORF">D1B32_02915</name>
</gene>
<dbReference type="PANTHER" id="PTHR42738:SF7">
    <property type="entry name" value="HYDROXYMETHYLGLUTARYL-COA LYASE"/>
    <property type="match status" value="1"/>
</dbReference>
<dbReference type="InterPro" id="IPR013785">
    <property type="entry name" value="Aldolase_TIM"/>
</dbReference>
<dbReference type="PROSITE" id="PS50991">
    <property type="entry name" value="PYR_CT"/>
    <property type="match status" value="1"/>
</dbReference>
<dbReference type="GO" id="GO:0046912">
    <property type="term" value="F:acyltransferase activity, acyl groups converted into alkyl on transfer"/>
    <property type="evidence" value="ECO:0007669"/>
    <property type="project" value="InterPro"/>
</dbReference>
<dbReference type="GO" id="GO:0046872">
    <property type="term" value="F:metal ion binding"/>
    <property type="evidence" value="ECO:0007669"/>
    <property type="project" value="UniProtKB-KW"/>
</dbReference>
<dbReference type="Pfam" id="PF00682">
    <property type="entry name" value="HMGL-like"/>
    <property type="match status" value="1"/>
</dbReference>
<reference evidence="7 8" key="1">
    <citation type="journal article" date="2007" name="Int. J. Syst. Evol. Microbiol.">
        <title>Oceanobacillus profundus sp. nov., isolated from a deep-sea sediment core.</title>
        <authorList>
            <person name="Kim Y.G."/>
            <person name="Choi D.H."/>
            <person name="Hyun S."/>
            <person name="Cho B.C."/>
        </authorList>
    </citation>
    <scope>NUCLEOTIDE SEQUENCE [LARGE SCALE GENOMIC DNA]</scope>
    <source>
        <strain evidence="7 8">DSM 18246</strain>
    </source>
</reference>
<dbReference type="GO" id="GO:0004419">
    <property type="term" value="F:hydroxymethylglutaryl-CoA lyase activity"/>
    <property type="evidence" value="ECO:0007669"/>
    <property type="project" value="TreeGrafter"/>
</dbReference>
<dbReference type="CDD" id="cd07938">
    <property type="entry name" value="DRE_TIM_HMGL"/>
    <property type="match status" value="1"/>
</dbReference>
<keyword evidence="4 7" id="KW-0456">Lyase</keyword>
<protein>
    <submittedName>
        <fullName evidence="7">Hydroxymethylglutaryl-CoA lyase</fullName>
    </submittedName>
</protein>
<dbReference type="InterPro" id="IPR000891">
    <property type="entry name" value="PYR_CT"/>
</dbReference>
<dbReference type="GO" id="GO:0006552">
    <property type="term" value="P:L-leucine catabolic process"/>
    <property type="evidence" value="ECO:0007669"/>
    <property type="project" value="TreeGrafter"/>
</dbReference>
<dbReference type="SUPFAM" id="SSF51569">
    <property type="entry name" value="Aldolase"/>
    <property type="match status" value="1"/>
</dbReference>
<dbReference type="NCBIfam" id="NF004283">
    <property type="entry name" value="PRK05692.1"/>
    <property type="match status" value="1"/>
</dbReference>
<evidence type="ECO:0000259" key="6">
    <source>
        <dbReference type="PROSITE" id="PS50991"/>
    </source>
</evidence>
<evidence type="ECO:0000256" key="3">
    <source>
        <dbReference type="ARBA" id="ARBA00022723"/>
    </source>
</evidence>
<dbReference type="GO" id="GO:0046951">
    <property type="term" value="P:ketone body biosynthetic process"/>
    <property type="evidence" value="ECO:0007669"/>
    <property type="project" value="TreeGrafter"/>
</dbReference>
<evidence type="ECO:0000256" key="2">
    <source>
        <dbReference type="ARBA" id="ARBA00022679"/>
    </source>
</evidence>
<evidence type="ECO:0000256" key="1">
    <source>
        <dbReference type="ARBA" id="ARBA00009405"/>
    </source>
</evidence>
<keyword evidence="3" id="KW-0479">Metal-binding</keyword>
<dbReference type="PROSITE" id="PS00815">
    <property type="entry name" value="AIPM_HOMOCIT_SYNTH_1"/>
    <property type="match status" value="1"/>
</dbReference>
<dbReference type="EMBL" id="QWEH01000001">
    <property type="protein sequence ID" value="RHW35590.1"/>
    <property type="molecule type" value="Genomic_DNA"/>
</dbReference>
<feature type="domain" description="Pyruvate carboxyltransferase" evidence="6">
    <location>
        <begin position="23"/>
        <end position="290"/>
    </location>
</feature>
<dbReference type="AlphaFoldDB" id="A0A417YPP7"/>
<comment type="similarity">
    <text evidence="1">Belongs to the HMG-CoA lyase family.</text>
</comment>
<dbReference type="OrthoDB" id="9784013at2"/>
<accession>A0A417YPP7</accession>
<evidence type="ECO:0000313" key="8">
    <source>
        <dbReference type="Proteomes" id="UP000285456"/>
    </source>
</evidence>
<dbReference type="InterPro" id="IPR043594">
    <property type="entry name" value="HMGL"/>
</dbReference>
<dbReference type="InterPro" id="IPR002034">
    <property type="entry name" value="AIPM/Hcit_synth_CS"/>
</dbReference>
<proteinExistence type="inferred from homology"/>
<dbReference type="Proteomes" id="UP000285456">
    <property type="component" value="Unassembled WGS sequence"/>
</dbReference>
<comment type="similarity">
    <text evidence="5">Belongs to the alpha-IPM synthase/homocitrate synthase family.</text>
</comment>
<evidence type="ECO:0000313" key="7">
    <source>
        <dbReference type="EMBL" id="RHW35590.1"/>
    </source>
</evidence>
<comment type="caution">
    <text evidence="7">The sequence shown here is derived from an EMBL/GenBank/DDBJ whole genome shotgun (WGS) entry which is preliminary data.</text>
</comment>
<evidence type="ECO:0000256" key="4">
    <source>
        <dbReference type="ARBA" id="ARBA00023239"/>
    </source>
</evidence>
<organism evidence="7 8">
    <name type="scientific">Oceanobacillus profundus</name>
    <dbReference type="NCBI Taxonomy" id="372463"/>
    <lineage>
        <taxon>Bacteria</taxon>
        <taxon>Bacillati</taxon>
        <taxon>Bacillota</taxon>
        <taxon>Bacilli</taxon>
        <taxon>Bacillales</taxon>
        <taxon>Bacillaceae</taxon>
        <taxon>Oceanobacillus</taxon>
    </lineage>
</organism>
<keyword evidence="8" id="KW-1185">Reference proteome</keyword>
<sequence>MIHLLHYHKSKGVDLHVNFPEKVSIRDVTLRDGLQNESVFIEAENKLGGLNEIIDAGFRRIEVTSFVHPKWVPALSDADELAKRLPKIPGIQYDALVPNIKGLERFLKTNIDTAVFFLSASTKHNEANLNRTTNESLVHVSDLISKTRSHNRKTMGAVATAFVCPYAGEVPYQEVERIVTTMVENGVDEVGLGDTIGKATPKMIYEYCSRIKDKYPDLTLSLHLHDTYGYALANIIAGIQSGVYIYDTAQAGLGGCPYAPGAPGNVQASQVVNFLERQGIETGIDIDKLKNTDQMFQDMVKKQTSV</sequence>
<dbReference type="PANTHER" id="PTHR42738">
    <property type="entry name" value="HYDROXYMETHYLGLUTARYL-COA LYASE"/>
    <property type="match status" value="1"/>
</dbReference>